<dbReference type="STRING" id="1802363.A2682_01110"/>
<evidence type="ECO:0000256" key="1">
    <source>
        <dbReference type="SAM" id="MobiDB-lite"/>
    </source>
</evidence>
<organism evidence="2 3">
    <name type="scientific">Terrybacteria sp. (strain RIFCSPHIGHO2_01_FULL_58_15)</name>
    <dbReference type="NCBI Taxonomy" id="1802363"/>
    <lineage>
        <taxon>Bacteria</taxon>
        <taxon>Candidatus Terryibacteriota</taxon>
    </lineage>
</organism>
<feature type="region of interest" description="Disordered" evidence="1">
    <location>
        <begin position="1"/>
        <end position="22"/>
    </location>
</feature>
<proteinExistence type="predicted"/>
<sequence length="103" mass="11111">MPFFSTLLAQQGPPQSPLTPQTPAELRGPFEAILGIFKEIFPALLNVKEAIGEFLGVLFRALGGVLLGILHTLNPEKVVENIVKVLQMLAGILKTLLDLLPPS</sequence>
<reference evidence="2 3" key="1">
    <citation type="journal article" date="2016" name="Nat. Commun.">
        <title>Thousands of microbial genomes shed light on interconnected biogeochemical processes in an aquifer system.</title>
        <authorList>
            <person name="Anantharaman K."/>
            <person name="Brown C.T."/>
            <person name="Hug L.A."/>
            <person name="Sharon I."/>
            <person name="Castelle C.J."/>
            <person name="Probst A.J."/>
            <person name="Thomas B.C."/>
            <person name="Singh A."/>
            <person name="Wilkins M.J."/>
            <person name="Karaoz U."/>
            <person name="Brodie E.L."/>
            <person name="Williams K.H."/>
            <person name="Hubbard S.S."/>
            <person name="Banfield J.F."/>
        </authorList>
    </citation>
    <scope>NUCLEOTIDE SEQUENCE [LARGE SCALE GENOMIC DNA]</scope>
    <source>
        <strain evidence="3">RIFCSPHIGHO2_01_FULL_58_15</strain>
    </source>
</reference>
<evidence type="ECO:0000313" key="3">
    <source>
        <dbReference type="Proteomes" id="UP000178690"/>
    </source>
</evidence>
<name>A0A1G2PLP2_TERXR</name>
<dbReference type="Proteomes" id="UP000178690">
    <property type="component" value="Unassembled WGS sequence"/>
</dbReference>
<accession>A0A1G2PLP2</accession>
<dbReference type="EMBL" id="MHST01000012">
    <property type="protein sequence ID" value="OHA49248.1"/>
    <property type="molecule type" value="Genomic_DNA"/>
</dbReference>
<feature type="compositionally biased region" description="Polar residues" evidence="1">
    <location>
        <begin position="7"/>
        <end position="22"/>
    </location>
</feature>
<comment type="caution">
    <text evidence="2">The sequence shown here is derived from an EMBL/GenBank/DDBJ whole genome shotgun (WGS) entry which is preliminary data.</text>
</comment>
<dbReference type="AlphaFoldDB" id="A0A1G2PLP2"/>
<gene>
    <name evidence="2" type="ORF">A2682_01110</name>
</gene>
<protein>
    <submittedName>
        <fullName evidence="2">Uncharacterized protein</fullName>
    </submittedName>
</protein>
<evidence type="ECO:0000313" key="2">
    <source>
        <dbReference type="EMBL" id="OHA49248.1"/>
    </source>
</evidence>